<dbReference type="GO" id="GO:0006281">
    <property type="term" value="P:DNA repair"/>
    <property type="evidence" value="ECO:0007669"/>
    <property type="project" value="UniProtKB-KW"/>
</dbReference>
<keyword evidence="5" id="KW-0808">Transferase</keyword>
<dbReference type="PROSITE" id="PS51190">
    <property type="entry name" value="FATC"/>
    <property type="match status" value="1"/>
</dbReference>
<dbReference type="SMART" id="SM00146">
    <property type="entry name" value="PI3Kc"/>
    <property type="match status" value="1"/>
</dbReference>
<keyword evidence="19" id="KW-1185">Reference proteome</keyword>
<dbReference type="Pfam" id="PF25030">
    <property type="entry name" value="M-HEAT_ATR"/>
    <property type="match status" value="1"/>
</dbReference>
<evidence type="ECO:0000256" key="7">
    <source>
        <dbReference type="ARBA" id="ARBA00022763"/>
    </source>
</evidence>
<dbReference type="InterPro" id="IPR011990">
    <property type="entry name" value="TPR-like_helical_dom_sf"/>
</dbReference>
<keyword evidence="11" id="KW-0539">Nucleus</keyword>
<evidence type="ECO:0000256" key="1">
    <source>
        <dbReference type="ARBA" id="ARBA00004123"/>
    </source>
</evidence>
<dbReference type="Gene3D" id="1.25.10.10">
    <property type="entry name" value="Leucine-rich Repeat Variant"/>
    <property type="match status" value="1"/>
</dbReference>
<comment type="catalytic activity">
    <reaction evidence="12">
        <text>L-threonyl-[protein] + ATP = O-phospho-L-threonyl-[protein] + ADP + H(+)</text>
        <dbReference type="Rhea" id="RHEA:46608"/>
        <dbReference type="Rhea" id="RHEA-COMP:11060"/>
        <dbReference type="Rhea" id="RHEA-COMP:11605"/>
        <dbReference type="ChEBI" id="CHEBI:15378"/>
        <dbReference type="ChEBI" id="CHEBI:30013"/>
        <dbReference type="ChEBI" id="CHEBI:30616"/>
        <dbReference type="ChEBI" id="CHEBI:61977"/>
        <dbReference type="ChEBI" id="CHEBI:456216"/>
        <dbReference type="EC" id="2.7.11.1"/>
    </reaction>
</comment>
<feature type="domain" description="FAT" evidence="16">
    <location>
        <begin position="884"/>
        <end position="1437"/>
    </location>
</feature>
<sequence length="1915" mass="213890">MSSIVAQFASCFDEGVPPTQSVFSLLGELLVGSAEEVTPVVRGSTFQALSTIVKHRAVDLLANNCTLGLELVQRGLSDKDRSSRLLAGQALAQLVKVCANDAGGWLQIEGLFFHLVRFLHTGSRNAVKETTLITLGLIGTDAHPQVLEEVVFHLVSQLGEHNPVLKSTALGQLIGLTKRYKKPPQGFLSPFLPRIAPFVIVRKCTNPELFAEMCKFLGVYPNSFLSITRPHALPLLFAEREVRVLEEMASELGKRLSILFFGDASQILSHVFRLQGPGQTHQALDFIVNIVRTDADETNRRSIDIRSIVHSNLLPLLADLMVVLGNENPDDAASAVSALRKVGRIMSSNPGSQDSGNADMVHLLKTNLLGIVSYMSEMLQDIRGKKATLAKRQIIRAFGALIVQVHDALPSVAPQVMAALQTMSLIPELTDVTLSTWLIFLKNLVPQDVGPHIVATSATIASLWPSLSPTSRNTAKECLRFIVFDIGDLSGGHLDEVVDLRSIPELGVIHQQLMRRRASWDPREKLHKILAQLNSDNYAITLHFLGELKTLMSVDHPDFVRNLASGDAFDPLVGNIQSSLFNIASRDGDDIEGLRLLAFGCMGILGAADPDRCEIGSNDSRMVVRSNFTDEAEAVLFAMHLIKDVLVGTFRSTSDIKYQGRLSYSIQELLRLCGFTSALVAPKSTIPVPARVRNRWSSLPKHILETITPMLGGRFQNIENPLVPPERPIYPRQNTYREWLQLWTTYLISRASGETARRIFGVLRPALRNKDVGVAHHLLPHLVLNILLSGEEDDIQDIREELLAVLEDQVDERSSSSADKKFLSAQVVFTLLDHVSKYVRILRQDISSKKADSNKRSRANAAGSQSEDQLIRIDSVLSSINHDLMAKAALQCRAYARSMMNFERQIVALRESNTPASTRELTPLYERLHEIYAHLDEPDGMEGISMLILSPSLEHKIRQHESTGQWTAAQSCWEVRLQQSPDNLEFHLGLSRCLRNLGHYDTLRTHVRGVLVRNPDWEPALAGFQAESAWMIGAWDDLQQITANNELTSPYIMKARVLLAMRAGNANDMTSALSNARAVLGAPITAAGANGYRQSYDALLDLHMLHEMELIYDAVSTTAPRSQSRREKMNSLGASLAARFDATLPNFRVRQAVLSMRRTALALSPNPSPVITREIGQSWLASAKIARKAKQWQTAYSATLQAQQSNARFYFMESAKLVKATGEPLRALQELENSMRLSGLTEDSDMIDLTADEDAELKRMRAKAHILRARWMNESDRYEPSQLLKAFQTASSQGTMMESALYHLGKFHDQSFKQLSTADDERAIRMNAHTIKNYAKAVGLGSKYVYQAIPRMLTLWLDLGENPKTATHSVFFKIHTSICQAVESVPAYKWFTAFPQIVSRVGHTNQKVYQVLSTIISKVIREYPNQALWLFASVVKSTKPNREARGRAILDALRNDPANADTGLPMLITQSRAMTEELLKLCNHPIDDDRKTLSMKREFPMLASLGKSRLLIPLQESLTANLPPASSTTENSTHVPFPSAAPTFEDFSDDIEIMRSLAKPRKITIRGSNGQTYMFLGKPKDDLRKDARLMDFNAIINKLLKANSESRRRQLHIRTYGVVTLNEECGFIQWVPNTIPIRPVLMRYYEARRIKSWTSEMGEAFRKIKEVTDKEAAELFVTRILPIFPPVFHEWFVETFPEPSAWLSSRLMYGRTAAVMSMVGFILGLGDRHCENILLDTNTGDVVHVDFNCLFEKGKTLEVPERVPFRLTQNMIDGLGVTGVEGVFRIACEMTMQLLRDNKDSLMSVLDAFIHDPLVEWEDEKRKMVCDRDRRNAVKSSTDLRHLAKNALRPIERKLRGVYSPSNIRSRNHSGSGSGGSGGGEEREISTSNLVEMSIQEATDPGNFAKMYPGWAAWH</sequence>
<dbReference type="PANTHER" id="PTHR11139">
    <property type="entry name" value="ATAXIA TELANGIECTASIA MUTATED ATM -RELATED"/>
    <property type="match status" value="1"/>
</dbReference>
<dbReference type="CDD" id="cd00892">
    <property type="entry name" value="PIKKc_ATR"/>
    <property type="match status" value="1"/>
</dbReference>
<proteinExistence type="inferred from homology"/>
<feature type="domain" description="FATC" evidence="17">
    <location>
        <begin position="1883"/>
        <end position="1915"/>
    </location>
</feature>
<dbReference type="InterPro" id="IPR000403">
    <property type="entry name" value="PI3/4_kinase_cat_dom"/>
</dbReference>
<dbReference type="SMART" id="SM01343">
    <property type="entry name" value="FATC"/>
    <property type="match status" value="1"/>
</dbReference>
<dbReference type="InterPro" id="IPR011009">
    <property type="entry name" value="Kinase-like_dom_sf"/>
</dbReference>
<dbReference type="InterPro" id="IPR016024">
    <property type="entry name" value="ARM-type_fold"/>
</dbReference>
<reference evidence="18" key="1">
    <citation type="submission" date="2019-10" db="EMBL/GenBank/DDBJ databases">
        <authorList>
            <consortium name="DOE Joint Genome Institute"/>
            <person name="Kuo A."/>
            <person name="Miyauchi S."/>
            <person name="Kiss E."/>
            <person name="Drula E."/>
            <person name="Kohler A."/>
            <person name="Sanchez-Garcia M."/>
            <person name="Andreopoulos B."/>
            <person name="Barry K.W."/>
            <person name="Bonito G."/>
            <person name="Buee M."/>
            <person name="Carver A."/>
            <person name="Chen C."/>
            <person name="Cichocki N."/>
            <person name="Clum A."/>
            <person name="Culley D."/>
            <person name="Crous P.W."/>
            <person name="Fauchery L."/>
            <person name="Girlanda M."/>
            <person name="Hayes R."/>
            <person name="Keri Z."/>
            <person name="LaButti K."/>
            <person name="Lipzen A."/>
            <person name="Lombard V."/>
            <person name="Magnuson J."/>
            <person name="Maillard F."/>
            <person name="Morin E."/>
            <person name="Murat C."/>
            <person name="Nolan M."/>
            <person name="Ohm R."/>
            <person name="Pangilinan J."/>
            <person name="Pereira M."/>
            <person name="Perotto S."/>
            <person name="Peter M."/>
            <person name="Riley R."/>
            <person name="Sitrit Y."/>
            <person name="Stielow B."/>
            <person name="Szollosi G."/>
            <person name="Zifcakova L."/>
            <person name="Stursova M."/>
            <person name="Spatafora J.W."/>
            <person name="Tedersoo L."/>
            <person name="Vaario L.-M."/>
            <person name="Yamada A."/>
            <person name="Yan M."/>
            <person name="Wang P."/>
            <person name="Xu J."/>
            <person name="Bruns T."/>
            <person name="Baldrian P."/>
            <person name="Vilgalys R."/>
            <person name="Henrissat B."/>
            <person name="Grigoriev I.V."/>
            <person name="Hibbett D."/>
            <person name="Nagy L.G."/>
            <person name="Martin F.M."/>
        </authorList>
    </citation>
    <scope>NUCLEOTIDE SEQUENCE</scope>
    <source>
        <strain evidence="18">BED1</strain>
    </source>
</reference>
<evidence type="ECO:0000259" key="16">
    <source>
        <dbReference type="PROSITE" id="PS51189"/>
    </source>
</evidence>
<dbReference type="GO" id="GO:0000077">
    <property type="term" value="P:DNA damage checkpoint signaling"/>
    <property type="evidence" value="ECO:0007669"/>
    <property type="project" value="TreeGrafter"/>
</dbReference>
<dbReference type="SUPFAM" id="SSF48371">
    <property type="entry name" value="ARM repeat"/>
    <property type="match status" value="1"/>
</dbReference>
<dbReference type="PROSITE" id="PS00916">
    <property type="entry name" value="PI3_4_KINASE_2"/>
    <property type="match status" value="1"/>
</dbReference>
<evidence type="ECO:0000256" key="13">
    <source>
        <dbReference type="ARBA" id="ARBA00048679"/>
    </source>
</evidence>
<dbReference type="InterPro" id="IPR003152">
    <property type="entry name" value="FATC_dom"/>
</dbReference>
<evidence type="ECO:0000256" key="14">
    <source>
        <dbReference type="SAM" id="MobiDB-lite"/>
    </source>
</evidence>
<keyword evidence="4" id="KW-0723">Serine/threonine-protein kinase</keyword>
<feature type="region of interest" description="Disordered" evidence="14">
    <location>
        <begin position="1859"/>
        <end position="1884"/>
    </location>
</feature>
<dbReference type="InterPro" id="IPR011989">
    <property type="entry name" value="ARM-like"/>
</dbReference>
<dbReference type="Pfam" id="PF02260">
    <property type="entry name" value="FATC"/>
    <property type="match status" value="1"/>
</dbReference>
<evidence type="ECO:0000259" key="17">
    <source>
        <dbReference type="PROSITE" id="PS51190"/>
    </source>
</evidence>
<evidence type="ECO:0000313" key="19">
    <source>
        <dbReference type="Proteomes" id="UP001194468"/>
    </source>
</evidence>
<dbReference type="PANTHER" id="PTHR11139:SF125">
    <property type="entry name" value="SERINE_THREONINE-PROTEIN KINASE MEC1"/>
    <property type="match status" value="1"/>
</dbReference>
<dbReference type="Gene3D" id="3.30.1010.10">
    <property type="entry name" value="Phosphatidylinositol 3-kinase Catalytic Subunit, Chain A, domain 4"/>
    <property type="match status" value="1"/>
</dbReference>
<dbReference type="SUPFAM" id="SSF48452">
    <property type="entry name" value="TPR-like"/>
    <property type="match status" value="1"/>
</dbReference>
<evidence type="ECO:0000256" key="12">
    <source>
        <dbReference type="ARBA" id="ARBA00047899"/>
    </source>
</evidence>
<dbReference type="EMBL" id="WHUW01000002">
    <property type="protein sequence ID" value="KAF8450249.1"/>
    <property type="molecule type" value="Genomic_DNA"/>
</dbReference>
<evidence type="ECO:0000259" key="15">
    <source>
        <dbReference type="PROSITE" id="PS50290"/>
    </source>
</evidence>
<keyword evidence="9" id="KW-0067">ATP-binding</keyword>
<dbReference type="PROSITE" id="PS51189">
    <property type="entry name" value="FAT"/>
    <property type="match status" value="1"/>
</dbReference>
<dbReference type="Proteomes" id="UP001194468">
    <property type="component" value="Unassembled WGS sequence"/>
</dbReference>
<comment type="similarity">
    <text evidence="2">Belongs to the PI3/PI4-kinase family. ATM subfamily.</text>
</comment>
<dbReference type="InterPro" id="IPR012993">
    <property type="entry name" value="UME"/>
</dbReference>
<evidence type="ECO:0000256" key="5">
    <source>
        <dbReference type="ARBA" id="ARBA00022679"/>
    </source>
</evidence>
<dbReference type="InterPro" id="IPR056802">
    <property type="entry name" value="ATR-like_M-HEAT"/>
</dbReference>
<dbReference type="SMART" id="SM00802">
    <property type="entry name" value="UME"/>
    <property type="match status" value="1"/>
</dbReference>
<dbReference type="GO" id="GO:0005634">
    <property type="term" value="C:nucleus"/>
    <property type="evidence" value="ECO:0007669"/>
    <property type="project" value="UniProtKB-SubCell"/>
</dbReference>
<dbReference type="Pfam" id="PF23593">
    <property type="entry name" value="HEAT_ATR"/>
    <property type="match status" value="1"/>
</dbReference>
<keyword evidence="8" id="KW-0418">Kinase</keyword>
<evidence type="ECO:0000256" key="9">
    <source>
        <dbReference type="ARBA" id="ARBA00022840"/>
    </source>
</evidence>
<keyword evidence="10" id="KW-0234">DNA repair</keyword>
<dbReference type="EC" id="2.7.11.1" evidence="3"/>
<organism evidence="18 19">
    <name type="scientific">Boletus edulis BED1</name>
    <dbReference type="NCBI Taxonomy" id="1328754"/>
    <lineage>
        <taxon>Eukaryota</taxon>
        <taxon>Fungi</taxon>
        <taxon>Dikarya</taxon>
        <taxon>Basidiomycota</taxon>
        <taxon>Agaricomycotina</taxon>
        <taxon>Agaricomycetes</taxon>
        <taxon>Agaricomycetidae</taxon>
        <taxon>Boletales</taxon>
        <taxon>Boletineae</taxon>
        <taxon>Boletaceae</taxon>
        <taxon>Boletoideae</taxon>
        <taxon>Boletus</taxon>
    </lineage>
</organism>
<evidence type="ECO:0000313" key="18">
    <source>
        <dbReference type="EMBL" id="KAF8450249.1"/>
    </source>
</evidence>
<feature type="domain" description="PI3K/PI4K catalytic" evidence="15">
    <location>
        <begin position="1547"/>
        <end position="1856"/>
    </location>
</feature>
<gene>
    <name evidence="18" type="ORF">L210DRAFT_3386310</name>
</gene>
<name>A0AAD4GK46_BOLED</name>
<dbReference type="GO" id="GO:0004674">
    <property type="term" value="F:protein serine/threonine kinase activity"/>
    <property type="evidence" value="ECO:0007669"/>
    <property type="project" value="UniProtKB-KW"/>
</dbReference>
<dbReference type="InterPro" id="IPR036940">
    <property type="entry name" value="PI3/4_kinase_cat_sf"/>
</dbReference>
<dbReference type="GO" id="GO:0005524">
    <property type="term" value="F:ATP binding"/>
    <property type="evidence" value="ECO:0007669"/>
    <property type="project" value="UniProtKB-KW"/>
</dbReference>
<evidence type="ECO:0000256" key="6">
    <source>
        <dbReference type="ARBA" id="ARBA00022741"/>
    </source>
</evidence>
<dbReference type="InterPro" id="IPR003151">
    <property type="entry name" value="PIK-rel_kinase_FAT"/>
</dbReference>
<dbReference type="Pfam" id="PF02259">
    <property type="entry name" value="FAT"/>
    <property type="match status" value="1"/>
</dbReference>
<evidence type="ECO:0000256" key="4">
    <source>
        <dbReference type="ARBA" id="ARBA00022527"/>
    </source>
</evidence>
<dbReference type="InterPro" id="IPR057564">
    <property type="entry name" value="HEAT_ATR"/>
</dbReference>
<evidence type="ECO:0000256" key="10">
    <source>
        <dbReference type="ARBA" id="ARBA00023204"/>
    </source>
</evidence>
<comment type="caution">
    <text evidence="18">The sequence shown here is derived from an EMBL/GenBank/DDBJ whole genome shotgun (WGS) entry which is preliminary data.</text>
</comment>
<dbReference type="GO" id="GO:0000723">
    <property type="term" value="P:telomere maintenance"/>
    <property type="evidence" value="ECO:0007669"/>
    <property type="project" value="TreeGrafter"/>
</dbReference>
<dbReference type="PROSITE" id="PS50290">
    <property type="entry name" value="PI3_4_KINASE_3"/>
    <property type="match status" value="1"/>
</dbReference>
<evidence type="ECO:0000256" key="2">
    <source>
        <dbReference type="ARBA" id="ARBA00010769"/>
    </source>
</evidence>
<dbReference type="Gene3D" id="1.10.1070.11">
    <property type="entry name" value="Phosphatidylinositol 3-/4-kinase, catalytic domain"/>
    <property type="match status" value="1"/>
</dbReference>
<dbReference type="InterPro" id="IPR018936">
    <property type="entry name" value="PI3/4_kinase_CS"/>
</dbReference>
<dbReference type="Pfam" id="PF08064">
    <property type="entry name" value="UME"/>
    <property type="match status" value="1"/>
</dbReference>
<keyword evidence="7" id="KW-0227">DNA damage</keyword>
<protein>
    <recommendedName>
        <fullName evidence="3">non-specific serine/threonine protein kinase</fullName>
        <ecNumber evidence="3">2.7.11.1</ecNumber>
    </recommendedName>
</protein>
<evidence type="ECO:0000256" key="8">
    <source>
        <dbReference type="ARBA" id="ARBA00022777"/>
    </source>
</evidence>
<dbReference type="SUPFAM" id="SSF56112">
    <property type="entry name" value="Protein kinase-like (PK-like)"/>
    <property type="match status" value="1"/>
</dbReference>
<dbReference type="InterPro" id="IPR050517">
    <property type="entry name" value="DDR_Repair_Kinase"/>
</dbReference>
<dbReference type="Gene3D" id="1.25.40.10">
    <property type="entry name" value="Tetratricopeptide repeat domain"/>
    <property type="match status" value="1"/>
</dbReference>
<dbReference type="GO" id="GO:0005694">
    <property type="term" value="C:chromosome"/>
    <property type="evidence" value="ECO:0007669"/>
    <property type="project" value="TreeGrafter"/>
</dbReference>
<keyword evidence="6" id="KW-0547">Nucleotide-binding</keyword>
<accession>A0AAD4GK46</accession>
<comment type="catalytic activity">
    <reaction evidence="13">
        <text>L-seryl-[protein] + ATP = O-phospho-L-seryl-[protein] + ADP + H(+)</text>
        <dbReference type="Rhea" id="RHEA:17989"/>
        <dbReference type="Rhea" id="RHEA-COMP:9863"/>
        <dbReference type="Rhea" id="RHEA-COMP:11604"/>
        <dbReference type="ChEBI" id="CHEBI:15378"/>
        <dbReference type="ChEBI" id="CHEBI:29999"/>
        <dbReference type="ChEBI" id="CHEBI:30616"/>
        <dbReference type="ChEBI" id="CHEBI:83421"/>
        <dbReference type="ChEBI" id="CHEBI:456216"/>
        <dbReference type="EC" id="2.7.11.1"/>
    </reaction>
</comment>
<dbReference type="Pfam" id="PF00454">
    <property type="entry name" value="PI3_PI4_kinase"/>
    <property type="match status" value="1"/>
</dbReference>
<evidence type="ECO:0000256" key="3">
    <source>
        <dbReference type="ARBA" id="ARBA00012513"/>
    </source>
</evidence>
<dbReference type="InterPro" id="IPR014009">
    <property type="entry name" value="PIK_FAT"/>
</dbReference>
<evidence type="ECO:0000256" key="11">
    <source>
        <dbReference type="ARBA" id="ARBA00023242"/>
    </source>
</evidence>
<comment type="subcellular location">
    <subcellularLocation>
        <location evidence="1">Nucleus</location>
    </subcellularLocation>
</comment>
<reference evidence="18" key="2">
    <citation type="journal article" date="2020" name="Nat. Commun.">
        <title>Large-scale genome sequencing of mycorrhizal fungi provides insights into the early evolution of symbiotic traits.</title>
        <authorList>
            <person name="Miyauchi S."/>
            <person name="Kiss E."/>
            <person name="Kuo A."/>
            <person name="Drula E."/>
            <person name="Kohler A."/>
            <person name="Sanchez-Garcia M."/>
            <person name="Morin E."/>
            <person name="Andreopoulos B."/>
            <person name="Barry K.W."/>
            <person name="Bonito G."/>
            <person name="Buee M."/>
            <person name="Carver A."/>
            <person name="Chen C."/>
            <person name="Cichocki N."/>
            <person name="Clum A."/>
            <person name="Culley D."/>
            <person name="Crous P.W."/>
            <person name="Fauchery L."/>
            <person name="Girlanda M."/>
            <person name="Hayes R.D."/>
            <person name="Keri Z."/>
            <person name="LaButti K."/>
            <person name="Lipzen A."/>
            <person name="Lombard V."/>
            <person name="Magnuson J."/>
            <person name="Maillard F."/>
            <person name="Murat C."/>
            <person name="Nolan M."/>
            <person name="Ohm R.A."/>
            <person name="Pangilinan J."/>
            <person name="Pereira M.F."/>
            <person name="Perotto S."/>
            <person name="Peter M."/>
            <person name="Pfister S."/>
            <person name="Riley R."/>
            <person name="Sitrit Y."/>
            <person name="Stielow J.B."/>
            <person name="Szollosi G."/>
            <person name="Zifcakova L."/>
            <person name="Stursova M."/>
            <person name="Spatafora J.W."/>
            <person name="Tedersoo L."/>
            <person name="Vaario L.M."/>
            <person name="Yamada A."/>
            <person name="Yan M."/>
            <person name="Wang P."/>
            <person name="Xu J."/>
            <person name="Bruns T."/>
            <person name="Baldrian P."/>
            <person name="Vilgalys R."/>
            <person name="Dunand C."/>
            <person name="Henrissat B."/>
            <person name="Grigoriev I.V."/>
            <person name="Hibbett D."/>
            <person name="Nagy L.G."/>
            <person name="Martin F.M."/>
        </authorList>
    </citation>
    <scope>NUCLEOTIDE SEQUENCE</scope>
    <source>
        <strain evidence="18">BED1</strain>
    </source>
</reference>